<evidence type="ECO:0000313" key="4">
    <source>
        <dbReference type="Proteomes" id="UP001165060"/>
    </source>
</evidence>
<feature type="domain" description="Syndetin C-terminal" evidence="2">
    <location>
        <begin position="1051"/>
        <end position="1110"/>
    </location>
</feature>
<dbReference type="PANTHER" id="PTHR13258:SF0">
    <property type="entry name" value="SYNDETIN"/>
    <property type="match status" value="1"/>
</dbReference>
<accession>A0ABQ6MCI6</accession>
<organism evidence="3 4">
    <name type="scientific">Tetraparma gracilis</name>
    <dbReference type="NCBI Taxonomy" id="2962635"/>
    <lineage>
        <taxon>Eukaryota</taxon>
        <taxon>Sar</taxon>
        <taxon>Stramenopiles</taxon>
        <taxon>Ochrophyta</taxon>
        <taxon>Bolidophyceae</taxon>
        <taxon>Parmales</taxon>
        <taxon>Triparmaceae</taxon>
        <taxon>Tetraparma</taxon>
    </lineage>
</organism>
<name>A0ABQ6MCI6_9STRA</name>
<dbReference type="Pfam" id="PF10474">
    <property type="entry name" value="Syndetin_C"/>
    <property type="match status" value="2"/>
</dbReference>
<evidence type="ECO:0000259" key="2">
    <source>
        <dbReference type="Pfam" id="PF10474"/>
    </source>
</evidence>
<gene>
    <name evidence="3" type="ORF">TeGR_g10452</name>
</gene>
<protein>
    <recommendedName>
        <fullName evidence="2">Syndetin C-terminal domain-containing protein</fullName>
    </recommendedName>
</protein>
<feature type="region of interest" description="Disordered" evidence="1">
    <location>
        <begin position="1007"/>
        <end position="1038"/>
    </location>
</feature>
<feature type="region of interest" description="Disordered" evidence="1">
    <location>
        <begin position="603"/>
        <end position="645"/>
    </location>
</feature>
<feature type="compositionally biased region" description="Low complexity" evidence="1">
    <location>
        <begin position="609"/>
        <end position="622"/>
    </location>
</feature>
<comment type="caution">
    <text evidence="3">The sequence shown here is derived from an EMBL/GenBank/DDBJ whole genome shotgun (WGS) entry which is preliminary data.</text>
</comment>
<dbReference type="InterPro" id="IPR019514">
    <property type="entry name" value="Syndetin_C"/>
</dbReference>
<dbReference type="PANTHER" id="PTHR13258">
    <property type="entry name" value="SYNDETIN"/>
    <property type="match status" value="1"/>
</dbReference>
<dbReference type="InterPro" id="IPR040047">
    <property type="entry name" value="VPS50"/>
</dbReference>
<dbReference type="EMBL" id="BRYB01001337">
    <property type="protein sequence ID" value="GMI23553.1"/>
    <property type="molecule type" value="Genomic_DNA"/>
</dbReference>
<feature type="region of interest" description="Disordered" evidence="1">
    <location>
        <begin position="1"/>
        <end position="84"/>
    </location>
</feature>
<feature type="compositionally biased region" description="Low complexity" evidence="1">
    <location>
        <begin position="1007"/>
        <end position="1016"/>
    </location>
</feature>
<feature type="domain" description="Syndetin C-terminal" evidence="2">
    <location>
        <begin position="858"/>
        <end position="994"/>
    </location>
</feature>
<evidence type="ECO:0000256" key="1">
    <source>
        <dbReference type="SAM" id="MobiDB-lite"/>
    </source>
</evidence>
<dbReference type="Proteomes" id="UP001165060">
    <property type="component" value="Unassembled WGS sequence"/>
</dbReference>
<feature type="region of interest" description="Disordered" evidence="1">
    <location>
        <begin position="413"/>
        <end position="432"/>
    </location>
</feature>
<evidence type="ECO:0000313" key="3">
    <source>
        <dbReference type="EMBL" id="GMI23553.1"/>
    </source>
</evidence>
<reference evidence="3 4" key="1">
    <citation type="journal article" date="2023" name="Commun. Biol.">
        <title>Genome analysis of Parmales, the sister group of diatoms, reveals the evolutionary specialization of diatoms from phago-mixotrophs to photoautotrophs.</title>
        <authorList>
            <person name="Ban H."/>
            <person name="Sato S."/>
            <person name="Yoshikawa S."/>
            <person name="Yamada K."/>
            <person name="Nakamura Y."/>
            <person name="Ichinomiya M."/>
            <person name="Sato N."/>
            <person name="Blanc-Mathieu R."/>
            <person name="Endo H."/>
            <person name="Kuwata A."/>
            <person name="Ogata H."/>
        </authorList>
    </citation>
    <scope>NUCLEOTIDE SEQUENCE [LARGE SCALE GENOMIC DNA]</scope>
</reference>
<proteinExistence type="predicted"/>
<keyword evidence="4" id="KW-1185">Reference proteome</keyword>
<feature type="compositionally biased region" description="Pro residues" evidence="1">
    <location>
        <begin position="50"/>
        <end position="79"/>
    </location>
</feature>
<feature type="compositionally biased region" description="Acidic residues" evidence="1">
    <location>
        <begin position="1023"/>
        <end position="1038"/>
    </location>
</feature>
<sequence>MLSLYSTSPPPPSNAANLTREEAARQQIQRLARRDRGLESSDEEDTPAAEPAPPPATPPRPAPEAPPPASPQPSPPLPLPSNDTAAGRFVRRRLLPSASPAAAPASSAAAKKLAVAADLRALAAVLPTREYLLPDAGPGLYDPLPDLLRGIPWGKAATLSAHLSRCISEHDSLLSRATDMLVRNVSEHQEELLREMGKVANMTGTVAQAQINCANARRALPLSAAAEPLSSAAEPEAKPDATSLLGAAATRANLLALEALSSGVARLLGAERAALDPRPERSGHVDYAALHRSVGELAAEVAMPPYSEIGALAGLRLRAGGLEPAVRARCDADLLALLEPGAAFDAGRYRELVRARQAMRADGLAERLLEGMEEAGDRIVVAAIAPPGAGDGRAAFAKPGTLPALLASVSGATLPGKTKAPSPTPASEAPTRQARMAHVKLNVLASSLRQSRAALWAHLRGLLVDVLSQAANSEPTAAGLQRVHAATQVMVEVGDEFCRADSHKLKEKLAEITRDFCANEQDNSESILRSMVSRETWRCVDVNRRKGARSIRAVGKVVDAFFRKTADDSTLTKRITLSGSVFMGYKLAGNPFDLFFAASPPPSPESRSRLSSSSPRSRASLSGKPVWPGDVDSDDSDGGGEGGADEKTEAVRAFVDLVNDQWEASGSFGATQTVVNSLARYTADYSRTATALPSIGPDVMNGLMQLYDLYLLSVLEYVAGPDVEKKWVTTDGVHHQRGLMEQMNEKMHEKLFHGMRAMKDTEAENVRWAGTAATNLTEAQTVAEISFPPTSEFGEHQPLFEFIKKARKRSRPSSEPGPVPDDITAYAEPDGERVASVLLQKTTAIESVLFACAALVSQRSSLPHMTEYIDELCVVAPLLQKLGGRLIGIQAVDGGRVAKEVEYVGGVWEEEEMQDGSNPYVEKLLDRLADVWIALSKQVGEGLDEKLVETLWENTIQGGYLSLLEGFSKVAKYSTEGRALVSMDLQAFSSGVDSRKMFKRCEGRIAAPEPAPATEASTNPFAEEGDEDEAGGGEDDEVILSQPPDVSPPFGKNYVSAYVNAWYFDAKEVLQWIEQNRSEYTVVQCIGLVESGVGQRMKKRERKDVVAKIEALFT</sequence>